<dbReference type="Gene3D" id="3.40.50.1360">
    <property type="match status" value="1"/>
</dbReference>
<feature type="domain" description="HTH deoR-type" evidence="4">
    <location>
        <begin position="3"/>
        <end position="58"/>
    </location>
</feature>
<dbReference type="InterPro" id="IPR001034">
    <property type="entry name" value="DeoR_HTH"/>
</dbReference>
<protein>
    <submittedName>
        <fullName evidence="5">DeoR/GlpR family DNA-binding transcription regulator</fullName>
    </submittedName>
</protein>
<dbReference type="SMART" id="SM00420">
    <property type="entry name" value="HTH_DEOR"/>
    <property type="match status" value="1"/>
</dbReference>
<keyword evidence="6" id="KW-1185">Reference proteome</keyword>
<dbReference type="InterPro" id="IPR037171">
    <property type="entry name" value="NagB/RpiA_transferase-like"/>
</dbReference>
<keyword evidence="3" id="KW-0804">Transcription</keyword>
<dbReference type="SUPFAM" id="SSF100950">
    <property type="entry name" value="NagB/RpiA/CoA transferase-like"/>
    <property type="match status" value="1"/>
</dbReference>
<dbReference type="Pfam" id="PF00455">
    <property type="entry name" value="DeoRC"/>
    <property type="match status" value="1"/>
</dbReference>
<gene>
    <name evidence="5" type="ORF">ACFFI0_09885</name>
</gene>
<dbReference type="InterPro" id="IPR018356">
    <property type="entry name" value="Tscrpt_reg_HTH_DeoR_CS"/>
</dbReference>
<dbReference type="GO" id="GO:0003677">
    <property type="term" value="F:DNA binding"/>
    <property type="evidence" value="ECO:0007669"/>
    <property type="project" value="UniProtKB-KW"/>
</dbReference>
<evidence type="ECO:0000259" key="4">
    <source>
        <dbReference type="PROSITE" id="PS51000"/>
    </source>
</evidence>
<dbReference type="PROSITE" id="PS51000">
    <property type="entry name" value="HTH_DEOR_2"/>
    <property type="match status" value="1"/>
</dbReference>
<evidence type="ECO:0000313" key="5">
    <source>
        <dbReference type="EMBL" id="MFC0318622.1"/>
    </source>
</evidence>
<reference evidence="5 6" key="1">
    <citation type="submission" date="2024-09" db="EMBL/GenBank/DDBJ databases">
        <authorList>
            <person name="Sun Q."/>
            <person name="Mori K."/>
        </authorList>
    </citation>
    <scope>NUCLEOTIDE SEQUENCE [LARGE SCALE GENOMIC DNA]</scope>
    <source>
        <strain evidence="5 6">CCM 7765</strain>
    </source>
</reference>
<dbReference type="RefSeq" id="WP_013666177.1">
    <property type="nucleotide sequence ID" value="NZ_JBHLWO010000002.1"/>
</dbReference>
<evidence type="ECO:0000256" key="3">
    <source>
        <dbReference type="ARBA" id="ARBA00023163"/>
    </source>
</evidence>
<dbReference type="PROSITE" id="PS00894">
    <property type="entry name" value="HTH_DEOR_1"/>
    <property type="match status" value="1"/>
</dbReference>
<dbReference type="SMART" id="SM01134">
    <property type="entry name" value="DeoRC"/>
    <property type="match status" value="1"/>
</dbReference>
<dbReference type="InterPro" id="IPR036388">
    <property type="entry name" value="WH-like_DNA-bd_sf"/>
</dbReference>
<dbReference type="SUPFAM" id="SSF46785">
    <property type="entry name" value="Winged helix' DNA-binding domain"/>
    <property type="match status" value="1"/>
</dbReference>
<evidence type="ECO:0000256" key="2">
    <source>
        <dbReference type="ARBA" id="ARBA00023125"/>
    </source>
</evidence>
<dbReference type="Pfam" id="PF08220">
    <property type="entry name" value="HTH_DeoR"/>
    <property type="match status" value="1"/>
</dbReference>
<dbReference type="Gene3D" id="1.10.10.10">
    <property type="entry name" value="Winged helix-like DNA-binding domain superfamily/Winged helix DNA-binding domain"/>
    <property type="match status" value="1"/>
</dbReference>
<name>A0ABV6HJ34_9SPHI</name>
<dbReference type="InterPro" id="IPR036390">
    <property type="entry name" value="WH_DNA-bd_sf"/>
</dbReference>
<dbReference type="Proteomes" id="UP001589774">
    <property type="component" value="Unassembled WGS sequence"/>
</dbReference>
<dbReference type="PANTHER" id="PTHR30363:SF44">
    <property type="entry name" value="AGA OPERON TRANSCRIPTIONAL REPRESSOR-RELATED"/>
    <property type="match status" value="1"/>
</dbReference>
<keyword evidence="2 5" id="KW-0238">DNA-binding</keyword>
<accession>A0ABV6HJ34</accession>
<sequence length="254" mass="27994">MNSVERHQIILKRLQEKGSINVLDLGKELDVSTVTIRKDLKLLEERQMLFRTHGGATLNNPYTIDRSVVEKEKLQSEEKALIAEMAASLVVPNDSIIIASGTTVLAMARHIHPQGNLTVVTSALQVAIELNRHSNVEILQLGGMMRSSSASVAGPYAEKILEDFFCSKLFLGVDGIDPDFGLTTTSGLEAHLNRKMIEVSQKTIVLADSTKFGRRGFGRICGFDEIDEIITDKNIPSHMLKELEGRGVKVTIVE</sequence>
<dbReference type="InterPro" id="IPR014036">
    <property type="entry name" value="DeoR-like_C"/>
</dbReference>
<keyword evidence="1" id="KW-0805">Transcription regulation</keyword>
<evidence type="ECO:0000256" key="1">
    <source>
        <dbReference type="ARBA" id="ARBA00023015"/>
    </source>
</evidence>
<evidence type="ECO:0000313" key="6">
    <source>
        <dbReference type="Proteomes" id="UP001589774"/>
    </source>
</evidence>
<comment type="caution">
    <text evidence="5">The sequence shown here is derived from an EMBL/GenBank/DDBJ whole genome shotgun (WGS) entry which is preliminary data.</text>
</comment>
<dbReference type="EMBL" id="JBHLWO010000002">
    <property type="protein sequence ID" value="MFC0318622.1"/>
    <property type="molecule type" value="Genomic_DNA"/>
</dbReference>
<proteinExistence type="predicted"/>
<dbReference type="PANTHER" id="PTHR30363">
    <property type="entry name" value="HTH-TYPE TRANSCRIPTIONAL REGULATOR SRLR-RELATED"/>
    <property type="match status" value="1"/>
</dbReference>
<organism evidence="5 6">
    <name type="scientific">Olivibacter oleidegradans</name>
    <dbReference type="NCBI Taxonomy" id="760123"/>
    <lineage>
        <taxon>Bacteria</taxon>
        <taxon>Pseudomonadati</taxon>
        <taxon>Bacteroidota</taxon>
        <taxon>Sphingobacteriia</taxon>
        <taxon>Sphingobacteriales</taxon>
        <taxon>Sphingobacteriaceae</taxon>
        <taxon>Olivibacter</taxon>
    </lineage>
</organism>
<dbReference type="PRINTS" id="PR00037">
    <property type="entry name" value="HTHLACR"/>
</dbReference>
<dbReference type="InterPro" id="IPR050313">
    <property type="entry name" value="Carb_Metab_HTH_regulators"/>
</dbReference>